<dbReference type="OrthoDB" id="9990946at2"/>
<evidence type="ECO:0000256" key="1">
    <source>
        <dbReference type="SAM" id="Phobius"/>
    </source>
</evidence>
<feature type="transmembrane region" description="Helical" evidence="1">
    <location>
        <begin position="102"/>
        <end position="124"/>
    </location>
</feature>
<feature type="transmembrane region" description="Helical" evidence="1">
    <location>
        <begin position="240"/>
        <end position="260"/>
    </location>
</feature>
<comment type="caution">
    <text evidence="2">The sequence shown here is derived from an EMBL/GenBank/DDBJ whole genome shotgun (WGS) entry which is preliminary data.</text>
</comment>
<dbReference type="EMBL" id="SDWV01000033">
    <property type="protein sequence ID" value="RYC03843.1"/>
    <property type="molecule type" value="Genomic_DNA"/>
</dbReference>
<sequence length="294" mass="30604">MRWLRDWLSWAAAWTLVVQAPMWVWIGLDVLEERREPTLDATPVASWIDPVAFGPAVVVPLAALLALVPYTRRFGLALGGAGLLLAAYAWSGLSGAGVGDWYVALSAAAGIAGLVSAAVGPGSWAPLDEGRSTRVAGALAGLALAATGAFLAWTCWQGGAYWRWSGQQRWTYGSGVVAGGLVVVAGLTGAWWPRVGGRGVRVAVVLLVGTLAVLLLFAGYTYVSEGGGVVHRWNEIENPWSFATPCLLAGTGLLAGAVAAVRRRGDLLALSVGAGVAMGLFGLWFESTWGSVMA</sequence>
<keyword evidence="1" id="KW-1133">Transmembrane helix</keyword>
<feature type="transmembrane region" description="Helical" evidence="1">
    <location>
        <begin position="171"/>
        <end position="192"/>
    </location>
</feature>
<organism evidence="2 3">
    <name type="scientific">Nocardioides zhouii</name>
    <dbReference type="NCBI Taxonomy" id="1168729"/>
    <lineage>
        <taxon>Bacteria</taxon>
        <taxon>Bacillati</taxon>
        <taxon>Actinomycetota</taxon>
        <taxon>Actinomycetes</taxon>
        <taxon>Propionibacteriales</taxon>
        <taxon>Nocardioidaceae</taxon>
        <taxon>Nocardioides</taxon>
    </lineage>
</organism>
<name>A0A4Q2SFL2_9ACTN</name>
<evidence type="ECO:0000313" key="2">
    <source>
        <dbReference type="EMBL" id="RYC03843.1"/>
    </source>
</evidence>
<keyword evidence="3" id="KW-1185">Reference proteome</keyword>
<keyword evidence="1" id="KW-0472">Membrane</keyword>
<proteinExistence type="predicted"/>
<feature type="transmembrane region" description="Helical" evidence="1">
    <location>
        <begin position="46"/>
        <end position="67"/>
    </location>
</feature>
<dbReference type="AlphaFoldDB" id="A0A4Q2SFL2"/>
<reference evidence="2 3" key="1">
    <citation type="submission" date="2019-01" db="EMBL/GenBank/DDBJ databases">
        <title>Novel species of Nocardioides.</title>
        <authorList>
            <person name="Liu Q."/>
            <person name="X Y.-H."/>
        </authorList>
    </citation>
    <scope>NUCLEOTIDE SEQUENCE [LARGE SCALE GENOMIC DNA]</scope>
    <source>
        <strain evidence="2 3">HLT2-9</strain>
    </source>
</reference>
<keyword evidence="1" id="KW-0812">Transmembrane</keyword>
<accession>A0A4Q2SFL2</accession>
<feature type="transmembrane region" description="Helical" evidence="1">
    <location>
        <begin position="74"/>
        <end position="90"/>
    </location>
</feature>
<feature type="transmembrane region" description="Helical" evidence="1">
    <location>
        <begin position="136"/>
        <end position="159"/>
    </location>
</feature>
<feature type="transmembrane region" description="Helical" evidence="1">
    <location>
        <begin position="7"/>
        <end position="26"/>
    </location>
</feature>
<feature type="transmembrane region" description="Helical" evidence="1">
    <location>
        <begin position="199"/>
        <end position="220"/>
    </location>
</feature>
<dbReference type="RefSeq" id="WP_129428916.1">
    <property type="nucleotide sequence ID" value="NZ_SDWV01000033.1"/>
</dbReference>
<evidence type="ECO:0000313" key="3">
    <source>
        <dbReference type="Proteomes" id="UP000291101"/>
    </source>
</evidence>
<feature type="transmembrane region" description="Helical" evidence="1">
    <location>
        <begin position="267"/>
        <end position="285"/>
    </location>
</feature>
<gene>
    <name evidence="2" type="ORF">EUA94_21225</name>
</gene>
<protein>
    <submittedName>
        <fullName evidence="2">Uncharacterized protein</fullName>
    </submittedName>
</protein>
<dbReference type="Proteomes" id="UP000291101">
    <property type="component" value="Unassembled WGS sequence"/>
</dbReference>